<dbReference type="PANTHER" id="PTHR47966">
    <property type="entry name" value="BETA-SITE APP-CLEAVING ENZYME, ISOFORM A-RELATED"/>
    <property type="match status" value="1"/>
</dbReference>
<comment type="similarity">
    <text evidence="1 4">Belongs to the peptidase A1 family.</text>
</comment>
<feature type="compositionally biased region" description="Pro residues" evidence="5">
    <location>
        <begin position="667"/>
        <end position="691"/>
    </location>
</feature>
<organism evidence="8 9">
    <name type="scientific">Cutaneotrichosporon spelunceum</name>
    <dbReference type="NCBI Taxonomy" id="1672016"/>
    <lineage>
        <taxon>Eukaryota</taxon>
        <taxon>Fungi</taxon>
        <taxon>Dikarya</taxon>
        <taxon>Basidiomycota</taxon>
        <taxon>Agaricomycotina</taxon>
        <taxon>Tremellomycetes</taxon>
        <taxon>Trichosporonales</taxon>
        <taxon>Trichosporonaceae</taxon>
        <taxon>Cutaneotrichosporon</taxon>
    </lineage>
</organism>
<dbReference type="InterPro" id="IPR001461">
    <property type="entry name" value="Aspartic_peptidase_A1"/>
</dbReference>
<feature type="compositionally biased region" description="Low complexity" evidence="5">
    <location>
        <begin position="692"/>
        <end position="701"/>
    </location>
</feature>
<feature type="compositionally biased region" description="Pro residues" evidence="5">
    <location>
        <begin position="797"/>
        <end position="842"/>
    </location>
</feature>
<dbReference type="InterPro" id="IPR021109">
    <property type="entry name" value="Peptidase_aspartic_dom_sf"/>
</dbReference>
<feature type="compositionally biased region" description="Low complexity" evidence="5">
    <location>
        <begin position="561"/>
        <end position="570"/>
    </location>
</feature>
<dbReference type="GO" id="GO:0006508">
    <property type="term" value="P:proteolysis"/>
    <property type="evidence" value="ECO:0007669"/>
    <property type="project" value="UniProtKB-KW"/>
</dbReference>
<feature type="active site" evidence="3">
    <location>
        <position position="324"/>
    </location>
</feature>
<proteinExistence type="inferred from homology"/>
<gene>
    <name evidence="8" type="ORF">CspeluHIS016_0503040</name>
</gene>
<evidence type="ECO:0000256" key="2">
    <source>
        <dbReference type="ARBA" id="ARBA00022750"/>
    </source>
</evidence>
<dbReference type="InterPro" id="IPR033121">
    <property type="entry name" value="PEPTIDASE_A1"/>
</dbReference>
<dbReference type="PROSITE" id="PS51767">
    <property type="entry name" value="PEPTIDASE_A1"/>
    <property type="match status" value="1"/>
</dbReference>
<evidence type="ECO:0000256" key="5">
    <source>
        <dbReference type="SAM" id="MobiDB-lite"/>
    </source>
</evidence>
<feature type="compositionally biased region" description="Low complexity" evidence="5">
    <location>
        <begin position="843"/>
        <end position="856"/>
    </location>
</feature>
<feature type="compositionally biased region" description="Pro residues" evidence="5">
    <location>
        <begin position="571"/>
        <end position="595"/>
    </location>
</feature>
<feature type="active site" evidence="3">
    <location>
        <position position="122"/>
    </location>
</feature>
<name>A0AAD3TXK1_9TREE</name>
<feature type="compositionally biased region" description="Pro residues" evidence="5">
    <location>
        <begin position="536"/>
        <end position="560"/>
    </location>
</feature>
<dbReference type="SUPFAM" id="SSF50630">
    <property type="entry name" value="Acid proteases"/>
    <property type="match status" value="1"/>
</dbReference>
<reference evidence="8" key="2">
    <citation type="submission" date="2023-06" db="EMBL/GenBank/DDBJ databases">
        <authorList>
            <person name="Kobayashi Y."/>
            <person name="Kayamori A."/>
            <person name="Aoki K."/>
            <person name="Shiwa Y."/>
            <person name="Fujita N."/>
            <person name="Sugita T."/>
            <person name="Iwasaki W."/>
            <person name="Tanaka N."/>
            <person name="Takashima M."/>
        </authorList>
    </citation>
    <scope>NUCLEOTIDE SEQUENCE</scope>
    <source>
        <strain evidence="8">HIS016</strain>
    </source>
</reference>
<dbReference type="InterPro" id="IPR001969">
    <property type="entry name" value="Aspartic_peptidase_AS"/>
</dbReference>
<feature type="compositionally biased region" description="Pro residues" evidence="5">
    <location>
        <begin position="606"/>
        <end position="621"/>
    </location>
</feature>
<dbReference type="Pfam" id="PF00026">
    <property type="entry name" value="Asp"/>
    <property type="match status" value="1"/>
</dbReference>
<feature type="compositionally biased region" description="Low complexity" evidence="5">
    <location>
        <begin position="596"/>
        <end position="605"/>
    </location>
</feature>
<accession>A0AAD3TXK1</accession>
<feature type="compositionally biased region" description="Low complexity" evidence="5">
    <location>
        <begin position="657"/>
        <end position="666"/>
    </location>
</feature>
<evidence type="ECO:0000256" key="4">
    <source>
        <dbReference type="RuleBase" id="RU000454"/>
    </source>
</evidence>
<reference evidence="8" key="1">
    <citation type="journal article" date="2023" name="BMC Genomics">
        <title>Chromosome-level genome assemblies of Cutaneotrichosporon spp. (Trichosporonales, Basidiomycota) reveal imbalanced evolution between nucleotide sequences and chromosome synteny.</title>
        <authorList>
            <person name="Kobayashi Y."/>
            <person name="Kayamori A."/>
            <person name="Aoki K."/>
            <person name="Shiwa Y."/>
            <person name="Matsutani M."/>
            <person name="Fujita N."/>
            <person name="Sugita T."/>
            <person name="Iwasaki W."/>
            <person name="Tanaka N."/>
            <person name="Takashima M."/>
        </authorList>
    </citation>
    <scope>NUCLEOTIDE SEQUENCE</scope>
    <source>
        <strain evidence="8">HIS016</strain>
    </source>
</reference>
<feature type="compositionally biased region" description="Low complexity" evidence="5">
    <location>
        <begin position="709"/>
        <end position="718"/>
    </location>
</feature>
<feature type="compositionally biased region" description="Low complexity" evidence="5">
    <location>
        <begin position="743"/>
        <end position="770"/>
    </location>
</feature>
<comment type="caution">
    <text evidence="8">The sequence shown here is derived from an EMBL/GenBank/DDBJ whole genome shotgun (WGS) entry which is preliminary data.</text>
</comment>
<dbReference type="EMBL" id="BTCM01000005">
    <property type="protein sequence ID" value="GMK58272.1"/>
    <property type="molecule type" value="Genomic_DNA"/>
</dbReference>
<protein>
    <recommendedName>
        <fullName evidence="7">Peptidase A1 domain-containing protein</fullName>
    </recommendedName>
</protein>
<feature type="compositionally biased region" description="Low complexity" evidence="5">
    <location>
        <begin position="452"/>
        <end position="535"/>
    </location>
</feature>
<dbReference type="CDD" id="cd05471">
    <property type="entry name" value="pepsin_like"/>
    <property type="match status" value="1"/>
</dbReference>
<feature type="chain" id="PRO_5042108897" description="Peptidase A1 domain-containing protein" evidence="6">
    <location>
        <begin position="20"/>
        <end position="950"/>
    </location>
</feature>
<feature type="compositionally biased region" description="Pro residues" evidence="5">
    <location>
        <begin position="872"/>
        <end position="882"/>
    </location>
</feature>
<evidence type="ECO:0000256" key="1">
    <source>
        <dbReference type="ARBA" id="ARBA00007447"/>
    </source>
</evidence>
<feature type="domain" description="Peptidase A1" evidence="7">
    <location>
        <begin position="104"/>
        <end position="435"/>
    </location>
</feature>
<sequence>MYAAGLLTVALSVLALTEAAPTPGGGYSRLIKLDRDRNNVVAVRSKQAYGLPISTNGGQVLNPHDTLNALEAAKANTRNVRSRYGERALEADSRMTNWRRDFMYAVDVEFGTPPQTFSLHLDTGSASTYLMSKNCTIRACTTNNIRRFDFDASSTFELWNTTARKSLTYGSGFASGLWSNDTVAMGPFKVEKQAFLSVFNTDAGYVGSDASGLLGMAFPSITAAGEEPWWHAAMGQWDDKRFGIYLERVNLNEHPFDTHGNESTGLLKTPGGLLTVGGVAEELYTGEVNYVPVTEQRYWMVDFDGAKVNGNAVTLNGGKRAVLDTGSTLNYFPEEYSKEFFAQIPGAHEAPEHGAGMWALPCKTDAKIQFTFGGVDYDIFPDDFNFAIVDEEQGLCLSQIIGNSPGGMTEFLFGAAFLKNVYTIYRPEPPAVGMAKLVNKGTPYAGWPEYKSNSTTPTSTSGTNTSIPTENPTPSSNSSVSVSSTPVPSSTTDQTPSSSTTSNPSSSTTPVPSSSVTPTSAGPEPSSSVAPEPSSSSPPPEPSTSSPPPVPSTSSPPPVPSSSVAPEPSTSSPPPEPSTSSPPPVPSTSSPPPVPSSSVAPEPSTSSPPPEPSTSSPPPVPSSSVAPEPSSSSPPPEPSTSSPPPVPSTSSPPPVPSSSVAPEPSTSSPPPEPSTSSPPPEPSTSSPPPVPSSSVAPEPSSSSPPPVPSSSVGPEPSSSSPPPVPSSSVAPEPSSSSPPPEPSSGSPLPVTSSSSVAPVPSSSVSLEPSLAPQPTPSVAPGPSPSSPPTEPALSSPPTQPVPSVAPEPSPSSPPIQPPPSVVPKPSPSVAPEPSPSSPPPEPSSSAAPQPSLSLAPEPQPTPPSPSTSDNAPAPPNGPPPTITQPFPGTLTDSSPTTSASESFDYHDFPLYPYWDENGRLKWRPRRKGRKGRPGWWHGWGWGWYHQYNHN</sequence>
<dbReference type="Proteomes" id="UP001222932">
    <property type="component" value="Unassembled WGS sequence"/>
</dbReference>
<evidence type="ECO:0000259" key="7">
    <source>
        <dbReference type="PROSITE" id="PS51767"/>
    </source>
</evidence>
<evidence type="ECO:0000256" key="6">
    <source>
        <dbReference type="SAM" id="SignalP"/>
    </source>
</evidence>
<keyword evidence="9" id="KW-1185">Reference proteome</keyword>
<evidence type="ECO:0000313" key="9">
    <source>
        <dbReference type="Proteomes" id="UP001222932"/>
    </source>
</evidence>
<feature type="compositionally biased region" description="Low complexity" evidence="5">
    <location>
        <begin position="622"/>
        <end position="631"/>
    </location>
</feature>
<dbReference type="InterPro" id="IPR034164">
    <property type="entry name" value="Pepsin-like_dom"/>
</dbReference>
<feature type="compositionally biased region" description="Pro residues" evidence="5">
    <location>
        <begin position="632"/>
        <end position="656"/>
    </location>
</feature>
<feature type="region of interest" description="Disordered" evidence="5">
    <location>
        <begin position="447"/>
        <end position="915"/>
    </location>
</feature>
<dbReference type="AlphaFoldDB" id="A0AAD3TXK1"/>
<evidence type="ECO:0000313" key="8">
    <source>
        <dbReference type="EMBL" id="GMK58272.1"/>
    </source>
</evidence>
<feature type="compositionally biased region" description="Polar residues" evidence="5">
    <location>
        <begin position="890"/>
        <end position="901"/>
    </location>
</feature>
<keyword evidence="2 4" id="KW-0064">Aspartyl protease</keyword>
<keyword evidence="4" id="KW-0378">Hydrolase</keyword>
<dbReference type="PANTHER" id="PTHR47966:SF6">
    <property type="entry name" value="PEPTIDASE A1 DOMAIN-CONTAINING PROTEIN"/>
    <property type="match status" value="1"/>
</dbReference>
<dbReference type="Gene3D" id="2.40.70.10">
    <property type="entry name" value="Acid Proteases"/>
    <property type="match status" value="2"/>
</dbReference>
<keyword evidence="6" id="KW-0732">Signal</keyword>
<feature type="signal peptide" evidence="6">
    <location>
        <begin position="1"/>
        <end position="19"/>
    </location>
</feature>
<feature type="compositionally biased region" description="Pro residues" evidence="5">
    <location>
        <begin position="771"/>
        <end position="790"/>
    </location>
</feature>
<evidence type="ECO:0000256" key="3">
    <source>
        <dbReference type="PIRSR" id="PIRSR601461-1"/>
    </source>
</evidence>
<dbReference type="GO" id="GO:0004190">
    <property type="term" value="F:aspartic-type endopeptidase activity"/>
    <property type="evidence" value="ECO:0007669"/>
    <property type="project" value="UniProtKB-KW"/>
</dbReference>
<dbReference type="PROSITE" id="PS00141">
    <property type="entry name" value="ASP_PROTEASE"/>
    <property type="match status" value="1"/>
</dbReference>
<feature type="compositionally biased region" description="Low complexity" evidence="5">
    <location>
        <begin position="726"/>
        <end position="735"/>
    </location>
</feature>
<keyword evidence="4" id="KW-0645">Protease</keyword>
<dbReference type="PRINTS" id="PR00792">
    <property type="entry name" value="PEPSIN"/>
</dbReference>